<dbReference type="CDD" id="cd10793">
    <property type="entry name" value="GH57N_TLGT_like"/>
    <property type="match status" value="1"/>
</dbReference>
<dbReference type="Pfam" id="PF09094">
    <property type="entry name" value="AmyA-A_glucT_m"/>
    <property type="match status" value="1"/>
</dbReference>
<dbReference type="GO" id="GO:0005975">
    <property type="term" value="P:carbohydrate metabolic process"/>
    <property type="evidence" value="ECO:0007669"/>
    <property type="project" value="InterPro"/>
</dbReference>
<dbReference type="OrthoDB" id="8476at2"/>
<feature type="domain" description="Alpha-amylase/4-alpha-glucanotransferase central" evidence="4">
    <location>
        <begin position="313"/>
        <end position="387"/>
    </location>
</feature>
<dbReference type="KEGG" id="dbr:Deba_0502"/>
<keyword evidence="6" id="KW-0808">Transferase</keyword>
<keyword evidence="2" id="KW-0119">Carbohydrate metabolism</keyword>
<dbReference type="InterPro" id="IPR052046">
    <property type="entry name" value="GH57_Enzymes"/>
</dbReference>
<dbReference type="PANTHER" id="PTHR36306:SF1">
    <property type="entry name" value="ALPHA-AMYLASE-RELATED"/>
    <property type="match status" value="1"/>
</dbReference>
<evidence type="ECO:0000259" key="4">
    <source>
        <dbReference type="Pfam" id="PF09094"/>
    </source>
</evidence>
<accession>E1QE88</accession>
<dbReference type="Pfam" id="PF03065">
    <property type="entry name" value="Glyco_hydro_57"/>
    <property type="match status" value="1"/>
</dbReference>
<dbReference type="Proteomes" id="UP000009047">
    <property type="component" value="Chromosome"/>
</dbReference>
<dbReference type="Pfam" id="PF09095">
    <property type="entry name" value="AmyA-gluTrfs_C"/>
    <property type="match status" value="1"/>
</dbReference>
<dbReference type="InterPro" id="IPR015179">
    <property type="entry name" value="A-amylase/a-glucTrfase_C"/>
</dbReference>
<dbReference type="SUPFAM" id="SSF88713">
    <property type="entry name" value="Glycoside hydrolase/deacetylase"/>
    <property type="match status" value="1"/>
</dbReference>
<dbReference type="InterPro" id="IPR014718">
    <property type="entry name" value="GH-type_carb-bd"/>
</dbReference>
<reference evidence="6 7" key="1">
    <citation type="journal article" date="2010" name="Stand. Genomic Sci.">
        <title>Complete genome sequence of Desulfarculus baarsii type strain (2st14).</title>
        <authorList>
            <person name="Sun H."/>
            <person name="Spring S."/>
            <person name="Lapidus A."/>
            <person name="Davenport K."/>
            <person name="Del Rio T.G."/>
            <person name="Tice H."/>
            <person name="Nolan M."/>
            <person name="Copeland A."/>
            <person name="Cheng J.F."/>
            <person name="Lucas S."/>
            <person name="Tapia R."/>
            <person name="Goodwin L."/>
            <person name="Pitluck S."/>
            <person name="Ivanova N."/>
            <person name="Pagani I."/>
            <person name="Mavromatis K."/>
            <person name="Ovchinnikova G."/>
            <person name="Pati A."/>
            <person name="Chen A."/>
            <person name="Palaniappan K."/>
            <person name="Hauser L."/>
            <person name="Chang Y.J."/>
            <person name="Jeffries C.D."/>
            <person name="Detter J.C."/>
            <person name="Han C."/>
            <person name="Rohde M."/>
            <person name="Brambilla E."/>
            <person name="Goker M."/>
            <person name="Woyke T."/>
            <person name="Bristow J."/>
            <person name="Eisen J.A."/>
            <person name="Markowitz V."/>
            <person name="Hugenholtz P."/>
            <person name="Kyrpides N.C."/>
            <person name="Klenk H.P."/>
            <person name="Land M."/>
        </authorList>
    </citation>
    <scope>NUCLEOTIDE SEQUENCE [LARGE SCALE GENOMIC DNA]</scope>
    <source>
        <strain evidence="7">ATCC 33931 / DSM 2075 / LMG 7858 / VKM B-1802 / 2st14</strain>
    </source>
</reference>
<evidence type="ECO:0000256" key="2">
    <source>
        <dbReference type="ARBA" id="ARBA00023277"/>
    </source>
</evidence>
<dbReference type="EMBL" id="CP002085">
    <property type="protein sequence ID" value="ADK83874.1"/>
    <property type="molecule type" value="Genomic_DNA"/>
</dbReference>
<dbReference type="eggNOG" id="COG1449">
    <property type="taxonomic scope" value="Bacteria"/>
</dbReference>
<feature type="domain" description="Glycoside hydrolase family 57 N-terminal" evidence="3">
    <location>
        <begin position="27"/>
        <end position="270"/>
    </location>
</feature>
<dbReference type="CAZy" id="GH57">
    <property type="family name" value="Glycoside Hydrolase Family 57"/>
</dbReference>
<dbReference type="Gene3D" id="2.70.98.10">
    <property type="match status" value="1"/>
</dbReference>
<comment type="similarity">
    <text evidence="1">Belongs to the glycosyl hydrolase 57 family.</text>
</comment>
<dbReference type="EC" id="2.4.1.25" evidence="6"/>
<evidence type="ECO:0000259" key="5">
    <source>
        <dbReference type="Pfam" id="PF09095"/>
    </source>
</evidence>
<evidence type="ECO:0000313" key="6">
    <source>
        <dbReference type="EMBL" id="ADK83874.1"/>
    </source>
</evidence>
<dbReference type="InterPro" id="IPR028995">
    <property type="entry name" value="Glyco_hydro_57/38_cen_sf"/>
</dbReference>
<evidence type="ECO:0000259" key="3">
    <source>
        <dbReference type="Pfam" id="PF03065"/>
    </source>
</evidence>
<name>E1QE88_DESB2</name>
<keyword evidence="6" id="KW-0328">Glycosyltransferase</keyword>
<dbReference type="SUPFAM" id="SSF88688">
    <property type="entry name" value="Families 57/38 glycoside transferase middle domain"/>
    <property type="match status" value="1"/>
</dbReference>
<dbReference type="InterPro" id="IPR004300">
    <property type="entry name" value="Glyco_hydro_57_N"/>
</dbReference>
<dbReference type="InterPro" id="IPR011013">
    <property type="entry name" value="Gal_mutarotase_sf_dom"/>
</dbReference>
<organism evidence="6 7">
    <name type="scientific">Desulfarculus baarsii (strain ATCC 33931 / DSM 2075 / LMG 7858 / VKM B-1802 / 2st14)</name>
    <dbReference type="NCBI Taxonomy" id="644282"/>
    <lineage>
        <taxon>Bacteria</taxon>
        <taxon>Pseudomonadati</taxon>
        <taxon>Thermodesulfobacteriota</taxon>
        <taxon>Desulfarculia</taxon>
        <taxon>Desulfarculales</taxon>
        <taxon>Desulfarculaceae</taxon>
        <taxon>Desulfarculus</taxon>
    </lineage>
</organism>
<dbReference type="Gene3D" id="3.20.110.20">
    <property type="match status" value="1"/>
</dbReference>
<proteinExistence type="inferred from homology"/>
<feature type="domain" description="Alpha-amylase/4-alpha-glucanotransferase C-terminal" evidence="5">
    <location>
        <begin position="402"/>
        <end position="686"/>
    </location>
</feature>
<evidence type="ECO:0000313" key="7">
    <source>
        <dbReference type="Proteomes" id="UP000009047"/>
    </source>
</evidence>
<evidence type="ECO:0000256" key="1">
    <source>
        <dbReference type="ARBA" id="ARBA00006821"/>
    </source>
</evidence>
<sequence>MDKISLIMVLHGHQPVGNYDKVFALATRVCYRPVVELLGQYPDFHFGLHFSGPLLGWLEQNDPELLDLLAAMVDRGQVEMLSGGYYEPLLSSIPARDALGQLAMMTDYLQRRFGQRPQGFWLAERVWEPGLPAKLAPAGLGYTLVDDTHLYYAGLPPRAMFGHSLTEREGHLLALLPTNKELRYTIPFQEPQATLDFMRRALDEHGPTCATYGDDCEKFGLWPRTQELVFGRGWLRRFVEAVLANGDWLATSRPGQWVAENKPAGRVYLPTASYEEMGEWSLPAEAGQALAQAVEELRAEGRYEAFRRFIRGGVWDNFLVKYRPSNIMHKRMLRISQKVAQSGDPIARDHLYQAQCNCAYWHGMFGGLYLGHLRQAVHQQLIAAEAICDAAQAPGGACDVADLDLDGAPEVALANRHLDLLIHPAYGGSASVLNLRGPACNLADVLTRQPEAYHRHLWEPHDDQGQGQGGDEVKSIHDVVRFKQPDLPQRVVYDWYQRACFQDHLLAPKADWQSYQRPDYGEWGDLIDQPFELVEHGQDGGRTFCLLRRVSAVFAPGGPFPLSVEKRYSLGPGPELRLSYWLRAAADAPAMRLAVELNLTMLAHDDPQRFIELADGRIWSPGQTAQATGVEWLRLVNKPQDYAVTISPGPAAEAWLFPVETVSQSEDGLELTYQGSSLSFLWPVPAGAGLCKFELTLKIA</sequence>
<dbReference type="PANTHER" id="PTHR36306">
    <property type="entry name" value="ALPHA-AMYLASE-RELATED-RELATED"/>
    <property type="match status" value="1"/>
</dbReference>
<dbReference type="InterPro" id="IPR011330">
    <property type="entry name" value="Glyco_hydro/deAcase_b/a-brl"/>
</dbReference>
<keyword evidence="7" id="KW-1185">Reference proteome</keyword>
<dbReference type="SUPFAM" id="SSF74650">
    <property type="entry name" value="Galactose mutarotase-like"/>
    <property type="match status" value="1"/>
</dbReference>
<dbReference type="GO" id="GO:0004134">
    <property type="term" value="F:4-alpha-glucanotransferase activity"/>
    <property type="evidence" value="ECO:0007669"/>
    <property type="project" value="UniProtKB-EC"/>
</dbReference>
<dbReference type="GO" id="GO:0030246">
    <property type="term" value="F:carbohydrate binding"/>
    <property type="evidence" value="ECO:0007669"/>
    <property type="project" value="InterPro"/>
</dbReference>
<protein>
    <submittedName>
        <fullName evidence="6">4-alpha-glucanotransferase</fullName>
        <ecNumber evidence="6">2.4.1.25</ecNumber>
    </submittedName>
</protein>
<dbReference type="AlphaFoldDB" id="E1QE88"/>
<gene>
    <name evidence="6" type="ordered locus">Deba_0502</name>
</gene>
<dbReference type="HOGENOM" id="CLU_026700_0_0_7"/>
<dbReference type="RefSeq" id="WP_013257329.1">
    <property type="nucleotide sequence ID" value="NC_014365.1"/>
</dbReference>
<dbReference type="STRING" id="644282.Deba_0502"/>
<dbReference type="InterPro" id="IPR015178">
    <property type="entry name" value="A-amylase/a-glucTrfase_central"/>
</dbReference>